<comment type="subcellular location">
    <subcellularLocation>
        <location evidence="1">Cell membrane</location>
        <topology evidence="1">Multi-pass membrane protein</topology>
    </subcellularLocation>
</comment>
<dbReference type="InterPro" id="IPR005898">
    <property type="entry name" value="Cyc_pep_transpt_SyrD/YojI"/>
</dbReference>
<dbReference type="SUPFAM" id="SSF52540">
    <property type="entry name" value="P-loop containing nucleoside triphosphate hydrolases"/>
    <property type="match status" value="1"/>
</dbReference>
<feature type="domain" description="ABC transmembrane type-1" evidence="9">
    <location>
        <begin position="484"/>
        <end position="761"/>
    </location>
</feature>
<dbReference type="GO" id="GO:0140359">
    <property type="term" value="F:ABC-type transporter activity"/>
    <property type="evidence" value="ECO:0007669"/>
    <property type="project" value="InterPro"/>
</dbReference>
<dbReference type="SUPFAM" id="SSF90123">
    <property type="entry name" value="ABC transporter transmembrane region"/>
    <property type="match status" value="1"/>
</dbReference>
<evidence type="ECO:0000259" key="8">
    <source>
        <dbReference type="PROSITE" id="PS50893"/>
    </source>
</evidence>
<feature type="transmembrane region" description="Helical" evidence="7">
    <location>
        <begin position="413"/>
        <end position="432"/>
    </location>
</feature>
<dbReference type="Proteomes" id="UP000195437">
    <property type="component" value="Chromosome"/>
</dbReference>
<dbReference type="PANTHER" id="PTHR46825">
    <property type="entry name" value="D-ALANYL-D-ALANINE-CARBOXYPEPTIDASE/ENDOPEPTIDASE AMPH"/>
    <property type="match status" value="1"/>
</dbReference>
<feature type="domain" description="ABC transporter" evidence="8">
    <location>
        <begin position="802"/>
        <end position="1011"/>
    </location>
</feature>
<feature type="transmembrane region" description="Helical" evidence="7">
    <location>
        <begin position="618"/>
        <end position="637"/>
    </location>
</feature>
<evidence type="ECO:0000256" key="6">
    <source>
        <dbReference type="ARBA" id="ARBA00023136"/>
    </source>
</evidence>
<evidence type="ECO:0000313" key="11">
    <source>
        <dbReference type="Proteomes" id="UP000195437"/>
    </source>
</evidence>
<dbReference type="SUPFAM" id="SSF56601">
    <property type="entry name" value="beta-lactamase/transpeptidase-like"/>
    <property type="match status" value="1"/>
</dbReference>
<dbReference type="Gene3D" id="1.20.1560.10">
    <property type="entry name" value="ABC transporter type 1, transmembrane domain"/>
    <property type="match status" value="1"/>
</dbReference>
<organism evidence="10 11">
    <name type="scientific">Tumebacillus avium</name>
    <dbReference type="NCBI Taxonomy" id="1903704"/>
    <lineage>
        <taxon>Bacteria</taxon>
        <taxon>Bacillati</taxon>
        <taxon>Bacillota</taxon>
        <taxon>Bacilli</taxon>
        <taxon>Bacillales</taxon>
        <taxon>Alicyclobacillaceae</taxon>
        <taxon>Tumebacillus</taxon>
    </lineage>
</organism>
<proteinExistence type="predicted"/>
<name>A0A1Y0ITR2_9BACL</name>
<dbReference type="InterPro" id="IPR036640">
    <property type="entry name" value="ABC1_TM_sf"/>
</dbReference>
<evidence type="ECO:0000259" key="9">
    <source>
        <dbReference type="PROSITE" id="PS50929"/>
    </source>
</evidence>
<dbReference type="GO" id="GO:0015833">
    <property type="term" value="P:peptide transport"/>
    <property type="evidence" value="ECO:0007669"/>
    <property type="project" value="InterPro"/>
</dbReference>
<dbReference type="GO" id="GO:1904680">
    <property type="term" value="F:peptide transmembrane transporter activity"/>
    <property type="evidence" value="ECO:0007669"/>
    <property type="project" value="InterPro"/>
</dbReference>
<dbReference type="InterPro" id="IPR011527">
    <property type="entry name" value="ABC1_TM_dom"/>
</dbReference>
<dbReference type="InterPro" id="IPR027417">
    <property type="entry name" value="P-loop_NTPase"/>
</dbReference>
<feature type="transmembrane region" description="Helical" evidence="7">
    <location>
        <begin position="518"/>
        <end position="538"/>
    </location>
</feature>
<keyword evidence="4" id="KW-0067">ATP-binding</keyword>
<dbReference type="InterPro" id="IPR003593">
    <property type="entry name" value="AAA+_ATPase"/>
</dbReference>
<reference evidence="11" key="1">
    <citation type="submission" date="2017-05" db="EMBL/GenBank/DDBJ databases">
        <authorList>
            <person name="Sung H."/>
        </authorList>
    </citation>
    <scope>NUCLEOTIDE SEQUENCE [LARGE SCALE GENOMIC DNA]</scope>
    <source>
        <strain evidence="11">AR23208</strain>
    </source>
</reference>
<evidence type="ECO:0000256" key="7">
    <source>
        <dbReference type="SAM" id="Phobius"/>
    </source>
</evidence>
<feature type="transmembrane region" description="Helical" evidence="7">
    <location>
        <begin position="701"/>
        <end position="723"/>
    </location>
</feature>
<accession>A0A1Y0ITR2</accession>
<evidence type="ECO:0000256" key="3">
    <source>
        <dbReference type="ARBA" id="ARBA00022741"/>
    </source>
</evidence>
<dbReference type="KEGG" id="tum:CBW65_06730"/>
<dbReference type="EMBL" id="CP021434">
    <property type="protein sequence ID" value="ARU63817.1"/>
    <property type="molecule type" value="Genomic_DNA"/>
</dbReference>
<evidence type="ECO:0000256" key="2">
    <source>
        <dbReference type="ARBA" id="ARBA00022692"/>
    </source>
</evidence>
<dbReference type="InterPro" id="IPR003439">
    <property type="entry name" value="ABC_transporter-like_ATP-bd"/>
</dbReference>
<keyword evidence="5 7" id="KW-1133">Transmembrane helix</keyword>
<dbReference type="AlphaFoldDB" id="A0A1Y0ITR2"/>
<dbReference type="SMART" id="SM00382">
    <property type="entry name" value="AAA"/>
    <property type="match status" value="1"/>
</dbReference>
<dbReference type="GO" id="GO:0016887">
    <property type="term" value="F:ATP hydrolysis activity"/>
    <property type="evidence" value="ECO:0007669"/>
    <property type="project" value="InterPro"/>
</dbReference>
<dbReference type="Pfam" id="PF00144">
    <property type="entry name" value="Beta-lactamase"/>
    <property type="match status" value="1"/>
</dbReference>
<keyword evidence="11" id="KW-1185">Reference proteome</keyword>
<feature type="transmembrane region" description="Helical" evidence="7">
    <location>
        <begin position="591"/>
        <end position="612"/>
    </location>
</feature>
<evidence type="ECO:0000256" key="4">
    <source>
        <dbReference type="ARBA" id="ARBA00022840"/>
    </source>
</evidence>
<dbReference type="GO" id="GO:0005524">
    <property type="term" value="F:ATP binding"/>
    <property type="evidence" value="ECO:0007669"/>
    <property type="project" value="UniProtKB-KW"/>
</dbReference>
<dbReference type="InterPro" id="IPR012338">
    <property type="entry name" value="Beta-lactam/transpept-like"/>
</dbReference>
<dbReference type="InterPro" id="IPR001466">
    <property type="entry name" value="Beta-lactam-related"/>
</dbReference>
<sequence length="1011" mass="112895">MCCLLVTAWPGFAEAEANVDLQAIESFVRENMDDGNIPGLSVVIVQGGQETYKKGFGYADTSAQQLVEHSTLFELGSNSKAFTGLAVLQLVGQGKIKLDEPVQTYLPWLRLMYRGDPANVTVEQFLHHTSGLPFQTIGDIEASTADDALEQTVRKLDGYELANRPGEVYEYATVNYDVLGLLVQTVSGRHYETYMAEQVLQPLGLSHTVLRTGPEALPGLATGYKPGFLSALAYDAPTYRGNTPAGYLVSNADDMEKWLRFQLGLEQHPDLSPLIEQSRLPDRSVKPYYDGSSYAAGWQVYQKGSGEIAHGGNNPNFSSYIVFRPEDQLGVAVLANMNSAVTAAIGQGIMDMMLQKTPVLQKDLYQQVDTVAVVVIALLVPMSLVTLGFLVLLLRQVRQGTRQFTGNGKKIALGAGLAFVFLAGFTACLYKLPDVLFSGLPWGFVYVWTPCTLFLAIGAVSLTVLLLCLYFLLSFFFKKNQDRALFALIVLGLASGFGNAFIIFVINKALQARETFNSGLFLYFVMGIVLYVFGQRLIRTRLIDITNRAVFDKRMELINKILRTSYQKLQSLEEGKIQASLNNDTETVSRFSNIVVTSITSLITLVCCFVYLGYINLFGLLASIAVVAVAVGLYLAVGNAANRLWEETRDIQNVFFKFILDLNKGFKELYLHQGRRNAFRQDMEESCDTYREKRTRGDMKFANVFVIGELLFTFVIGGVAFLFPLLFTDVETETLVSFVFVFLYMTGPLHNVMNGFPELLRVRISWQRIQQLIDELSQLEAEAAPALEVAAASVAKTELQGLELRGVEYRYKAGGAGQEFQVGPVDYSFHPGEVVFITGGNGSGKSTLSKLITGLYAPDGGEILLNGERMSPETLGQHFATVFSDFYLFEKLYGIDYEAKREELERHMKVLQLEEKLTVQDGVFSTIRLSTGQRKRIALLISYLEDRPVYLFDEWAADQDPEFREFFYLTLLPEMKRRGKLVIAVTHDDRYFHLADRVIKMELGQIANQEE</sequence>
<dbReference type="Gene3D" id="3.40.710.10">
    <property type="entry name" value="DD-peptidase/beta-lactamase superfamily"/>
    <property type="match status" value="1"/>
</dbReference>
<feature type="transmembrane region" description="Helical" evidence="7">
    <location>
        <begin position="452"/>
        <end position="473"/>
    </location>
</feature>
<feature type="transmembrane region" description="Helical" evidence="7">
    <location>
        <begin position="371"/>
        <end position="393"/>
    </location>
</feature>
<evidence type="ECO:0000256" key="1">
    <source>
        <dbReference type="ARBA" id="ARBA00004651"/>
    </source>
</evidence>
<keyword evidence="2 7" id="KW-0812">Transmembrane</keyword>
<dbReference type="PROSITE" id="PS50929">
    <property type="entry name" value="ABC_TM1F"/>
    <property type="match status" value="1"/>
</dbReference>
<dbReference type="InterPro" id="IPR050491">
    <property type="entry name" value="AmpC-like"/>
</dbReference>
<keyword evidence="3" id="KW-0547">Nucleotide-binding</keyword>
<gene>
    <name evidence="10" type="ORF">CBW65_06730</name>
</gene>
<dbReference type="NCBIfam" id="TIGR01194">
    <property type="entry name" value="cyc_pep_trnsptr"/>
    <property type="match status" value="1"/>
</dbReference>
<dbReference type="CDD" id="cd03228">
    <property type="entry name" value="ABCC_MRP_Like"/>
    <property type="match status" value="1"/>
</dbReference>
<dbReference type="PANTHER" id="PTHR46825:SF11">
    <property type="entry name" value="PENICILLIN-BINDING PROTEIN 4"/>
    <property type="match status" value="1"/>
</dbReference>
<dbReference type="Gene3D" id="3.40.50.300">
    <property type="entry name" value="P-loop containing nucleotide triphosphate hydrolases"/>
    <property type="match status" value="1"/>
</dbReference>
<dbReference type="Pfam" id="PF00005">
    <property type="entry name" value="ABC_tran"/>
    <property type="match status" value="1"/>
</dbReference>
<evidence type="ECO:0000313" key="10">
    <source>
        <dbReference type="EMBL" id="ARU63817.1"/>
    </source>
</evidence>
<keyword evidence="6 7" id="KW-0472">Membrane</keyword>
<protein>
    <submittedName>
        <fullName evidence="10">Peptide ABC transporter</fullName>
    </submittedName>
</protein>
<dbReference type="GO" id="GO:0005886">
    <property type="term" value="C:plasma membrane"/>
    <property type="evidence" value="ECO:0007669"/>
    <property type="project" value="UniProtKB-SubCell"/>
</dbReference>
<dbReference type="OrthoDB" id="846150at2"/>
<dbReference type="PROSITE" id="PS50893">
    <property type="entry name" value="ABC_TRANSPORTER_2"/>
    <property type="match status" value="1"/>
</dbReference>
<evidence type="ECO:0000256" key="5">
    <source>
        <dbReference type="ARBA" id="ARBA00022989"/>
    </source>
</evidence>
<feature type="transmembrane region" description="Helical" evidence="7">
    <location>
        <begin position="735"/>
        <end position="753"/>
    </location>
</feature>
<feature type="transmembrane region" description="Helical" evidence="7">
    <location>
        <begin position="485"/>
        <end position="506"/>
    </location>
</feature>